<feature type="chain" id="PRO_5012753479" description="Glucose/Sorbosone dehydrogenase domain-containing protein" evidence="1">
    <location>
        <begin position="21"/>
        <end position="471"/>
    </location>
</feature>
<dbReference type="InterPro" id="IPR012938">
    <property type="entry name" value="Glc/Sorbosone_DH"/>
</dbReference>
<comment type="caution">
    <text evidence="3">The sequence shown here is derived from an EMBL/GenBank/DDBJ whole genome shotgun (WGS) entry which is preliminary data.</text>
</comment>
<dbReference type="SUPFAM" id="SSF50952">
    <property type="entry name" value="Soluble quinoprotein glucose dehydrogenase"/>
    <property type="match status" value="1"/>
</dbReference>
<keyword evidence="4" id="KW-1185">Reference proteome</keyword>
<reference evidence="3 4" key="1">
    <citation type="submission" date="2016-10" db="EMBL/GenBank/DDBJ databases">
        <title>Rodentibacter gen. nov. and new species.</title>
        <authorList>
            <person name="Christensen H."/>
        </authorList>
    </citation>
    <scope>NUCLEOTIDE SEQUENCE [LARGE SCALE GENOMIC DNA]</scope>
    <source>
        <strain evidence="3 4">Ppn418</strain>
    </source>
</reference>
<dbReference type="EMBL" id="MLHG01000039">
    <property type="protein sequence ID" value="OOF39436.1"/>
    <property type="molecule type" value="Genomic_DNA"/>
</dbReference>
<dbReference type="NCBIfam" id="TIGR03606">
    <property type="entry name" value="non_repeat_PQQ"/>
    <property type="match status" value="1"/>
</dbReference>
<dbReference type="RefSeq" id="WP_077494098.1">
    <property type="nucleotide sequence ID" value="NZ_MLHG01000039.1"/>
</dbReference>
<dbReference type="Gene3D" id="2.120.10.30">
    <property type="entry name" value="TolB, C-terminal domain"/>
    <property type="match status" value="1"/>
</dbReference>
<organism evidence="3 4">
    <name type="scientific">Rodentibacter mrazii</name>
    <dbReference type="NCBI Taxonomy" id="1908257"/>
    <lineage>
        <taxon>Bacteria</taxon>
        <taxon>Pseudomonadati</taxon>
        <taxon>Pseudomonadota</taxon>
        <taxon>Gammaproteobacteria</taxon>
        <taxon>Pasteurellales</taxon>
        <taxon>Pasteurellaceae</taxon>
        <taxon>Rodentibacter</taxon>
    </lineage>
</organism>
<feature type="domain" description="Glucose/Sorbosone dehydrogenase" evidence="2">
    <location>
        <begin position="43"/>
        <end position="316"/>
    </location>
</feature>
<evidence type="ECO:0000313" key="3">
    <source>
        <dbReference type="EMBL" id="OOF39436.1"/>
    </source>
</evidence>
<dbReference type="Pfam" id="PF07995">
    <property type="entry name" value="GSDH"/>
    <property type="match status" value="2"/>
</dbReference>
<dbReference type="STRING" id="1908257.BKK47_06515"/>
<evidence type="ECO:0000313" key="4">
    <source>
        <dbReference type="Proteomes" id="UP000189426"/>
    </source>
</evidence>
<dbReference type="InterPro" id="IPR011041">
    <property type="entry name" value="Quinoprot_gluc/sorb_DH_b-prop"/>
</dbReference>
<dbReference type="InterPro" id="IPR019893">
    <property type="entry name" value="SndH-like"/>
</dbReference>
<proteinExistence type="predicted"/>
<feature type="domain" description="Glucose/Sorbosone dehydrogenase" evidence="2">
    <location>
        <begin position="360"/>
        <end position="445"/>
    </location>
</feature>
<name>A0A1V3IFF1_9PAST</name>
<feature type="signal peptide" evidence="1">
    <location>
        <begin position="1"/>
        <end position="20"/>
    </location>
</feature>
<dbReference type="Proteomes" id="UP000189426">
    <property type="component" value="Unassembled WGS sequence"/>
</dbReference>
<dbReference type="AlphaFoldDB" id="A0A1V3IFF1"/>
<evidence type="ECO:0000259" key="2">
    <source>
        <dbReference type="Pfam" id="PF07995"/>
    </source>
</evidence>
<dbReference type="PANTHER" id="PTHR19328">
    <property type="entry name" value="HEDGEHOG-INTERACTING PROTEIN"/>
    <property type="match status" value="1"/>
</dbReference>
<gene>
    <name evidence="3" type="ORF">BKK47_06515</name>
</gene>
<sequence>MKKTALSLALGLIMSTSVFAKAGDKFDTQQAEPFRGKVLVEGLQSPWDMAIDRNGQLWVTEVGGNILLVDAETGKHQVIHHFDDVVNGGQQQGLLGLTLDPNFLSGNGENVLYAAYAYKGKDSQDHTKIVKLTLDKTARKVEKTEIVLDNLASFTDHQGGRLRLGPDEKLYYTIGNQGANQYSRTCYADRAQRLPTQQEVDNKDFAAYEGKTLRFNIDGSIPEDNPVINGVKSHVYTYGHRNPQGIVFVGDKLFQEEQGPGSDDEVNLLEAGANYGWPHVAGYPDNQNYVYTSYATAEKCNTLPETIGDTKFETSGGAAPNKMVAQKETDFKQEENYHNPLKTFFTVRNGHNMFDPNCPDSSYLCWPTAALSSIAYYPKDGKVKEWRNSILVSGLKSGGIYRMPLNGNSDDVQGELYKHFTSPNRYRNVEVNHDGSKIYVMTDTAGVSLGLDGKQNMQMKNSGAILVFEAK</sequence>
<keyword evidence="1" id="KW-0732">Signal</keyword>
<dbReference type="InterPro" id="IPR011042">
    <property type="entry name" value="6-blade_b-propeller_TolB-like"/>
</dbReference>
<accession>A0A1V3IFF1</accession>
<protein>
    <recommendedName>
        <fullName evidence="2">Glucose/Sorbosone dehydrogenase domain-containing protein</fullName>
    </recommendedName>
</protein>
<dbReference type="PANTHER" id="PTHR19328:SF13">
    <property type="entry name" value="HIPL1 PROTEIN"/>
    <property type="match status" value="1"/>
</dbReference>
<evidence type="ECO:0000256" key="1">
    <source>
        <dbReference type="SAM" id="SignalP"/>
    </source>
</evidence>